<reference evidence="3" key="1">
    <citation type="submission" date="2020-10" db="EMBL/GenBank/DDBJ databases">
        <authorList>
            <person name="Gilroy R."/>
        </authorList>
    </citation>
    <scope>NUCLEOTIDE SEQUENCE</scope>
    <source>
        <strain evidence="3">14700</strain>
    </source>
</reference>
<evidence type="ECO:0000313" key="3">
    <source>
        <dbReference type="EMBL" id="MBO8469581.1"/>
    </source>
</evidence>
<evidence type="ECO:0000313" key="4">
    <source>
        <dbReference type="Proteomes" id="UP000810292"/>
    </source>
</evidence>
<feature type="domain" description="HTH cro/C1-type" evidence="2">
    <location>
        <begin position="31"/>
        <end position="85"/>
    </location>
</feature>
<dbReference type="InterPro" id="IPR001387">
    <property type="entry name" value="Cro/C1-type_HTH"/>
</dbReference>
<dbReference type="SMART" id="SM00530">
    <property type="entry name" value="HTH_XRE"/>
    <property type="match status" value="1"/>
</dbReference>
<dbReference type="PROSITE" id="PS50943">
    <property type="entry name" value="HTH_CROC1"/>
    <property type="match status" value="1"/>
</dbReference>
<organism evidence="3 4">
    <name type="scientific">Candidatus Ornithospirochaeta stercoravium</name>
    <dbReference type="NCBI Taxonomy" id="2840897"/>
    <lineage>
        <taxon>Bacteria</taxon>
        <taxon>Pseudomonadati</taxon>
        <taxon>Spirochaetota</taxon>
        <taxon>Spirochaetia</taxon>
        <taxon>Spirochaetales</taxon>
        <taxon>Spirochaetaceae</taxon>
        <taxon>Spirochaetaceae incertae sedis</taxon>
        <taxon>Candidatus Ornithospirochaeta</taxon>
    </lineage>
</organism>
<protein>
    <submittedName>
        <fullName evidence="3">Helix-turn-helix transcriptional regulator</fullName>
    </submittedName>
</protein>
<proteinExistence type="predicted"/>
<dbReference type="GO" id="GO:0003677">
    <property type="term" value="F:DNA binding"/>
    <property type="evidence" value="ECO:0007669"/>
    <property type="project" value="UniProtKB-KW"/>
</dbReference>
<dbReference type="PANTHER" id="PTHR46558">
    <property type="entry name" value="TRACRIPTIONAL REGULATORY PROTEIN-RELATED-RELATED"/>
    <property type="match status" value="1"/>
</dbReference>
<evidence type="ECO:0000259" key="2">
    <source>
        <dbReference type="PROSITE" id="PS50943"/>
    </source>
</evidence>
<dbReference type="Proteomes" id="UP000810292">
    <property type="component" value="Unassembled WGS sequence"/>
</dbReference>
<accession>A0A9D9IC97</accession>
<keyword evidence="1" id="KW-0238">DNA-binding</keyword>
<dbReference type="CDD" id="cd00093">
    <property type="entry name" value="HTH_XRE"/>
    <property type="match status" value="1"/>
</dbReference>
<dbReference type="InterPro" id="IPR010982">
    <property type="entry name" value="Lambda_DNA-bd_dom_sf"/>
</dbReference>
<name>A0A9D9IC97_9SPIO</name>
<reference evidence="3" key="2">
    <citation type="journal article" date="2021" name="PeerJ">
        <title>Extensive microbial diversity within the chicken gut microbiome revealed by metagenomics and culture.</title>
        <authorList>
            <person name="Gilroy R."/>
            <person name="Ravi A."/>
            <person name="Getino M."/>
            <person name="Pursley I."/>
            <person name="Horton D.L."/>
            <person name="Alikhan N.F."/>
            <person name="Baker D."/>
            <person name="Gharbi K."/>
            <person name="Hall N."/>
            <person name="Watson M."/>
            <person name="Adriaenssens E.M."/>
            <person name="Foster-Nyarko E."/>
            <person name="Jarju S."/>
            <person name="Secka A."/>
            <person name="Antonio M."/>
            <person name="Oren A."/>
            <person name="Chaudhuri R.R."/>
            <person name="La Ragione R."/>
            <person name="Hildebrand F."/>
            <person name="Pallen M.J."/>
        </authorList>
    </citation>
    <scope>NUCLEOTIDE SEQUENCE</scope>
    <source>
        <strain evidence="3">14700</strain>
    </source>
</reference>
<comment type="caution">
    <text evidence="3">The sequence shown here is derived from an EMBL/GenBank/DDBJ whole genome shotgun (WGS) entry which is preliminary data.</text>
</comment>
<gene>
    <name evidence="3" type="ORF">IAA72_07340</name>
</gene>
<dbReference type="PANTHER" id="PTHR46558:SF11">
    <property type="entry name" value="HTH-TYPE TRANSCRIPTIONAL REGULATOR XRE"/>
    <property type="match status" value="1"/>
</dbReference>
<dbReference type="Pfam" id="PF01381">
    <property type="entry name" value="HTH_3"/>
    <property type="match status" value="1"/>
</dbReference>
<dbReference type="Gene3D" id="1.10.260.40">
    <property type="entry name" value="lambda repressor-like DNA-binding domains"/>
    <property type="match status" value="1"/>
</dbReference>
<sequence>MIVENKEDFVDFHDTEWFKEVEPELTPASNLVFYRTLMKMTQTELGEKLGVSKQVISDMEHERRSISKAMAKELAKIFNVSVDRFI</sequence>
<dbReference type="AlphaFoldDB" id="A0A9D9IC97"/>
<dbReference type="SUPFAM" id="SSF47413">
    <property type="entry name" value="lambda repressor-like DNA-binding domains"/>
    <property type="match status" value="1"/>
</dbReference>
<evidence type="ECO:0000256" key="1">
    <source>
        <dbReference type="ARBA" id="ARBA00023125"/>
    </source>
</evidence>
<dbReference type="EMBL" id="JADIMF010000118">
    <property type="protein sequence ID" value="MBO8469581.1"/>
    <property type="molecule type" value="Genomic_DNA"/>
</dbReference>